<feature type="active site" description="Proton donor/acceptor" evidence="2">
    <location>
        <position position="88"/>
    </location>
</feature>
<dbReference type="InterPro" id="IPR029033">
    <property type="entry name" value="His_PPase_superfam"/>
</dbReference>
<name>A0A660DZ92_9LACO</name>
<feature type="binding site" evidence="3">
    <location>
        <position position="60"/>
    </location>
    <ligand>
        <name>substrate</name>
    </ligand>
</feature>
<dbReference type="CDD" id="cd07067">
    <property type="entry name" value="HP_PGM_like"/>
    <property type="match status" value="1"/>
</dbReference>
<dbReference type="PANTHER" id="PTHR46517">
    <property type="entry name" value="FRUCTOSE-2,6-BISPHOSPHATASE TIGAR"/>
    <property type="match status" value="1"/>
</dbReference>
<evidence type="ECO:0008006" key="7">
    <source>
        <dbReference type="Google" id="ProtNLM"/>
    </source>
</evidence>
<dbReference type="InterPro" id="IPR051695">
    <property type="entry name" value="Phosphoglycerate_Mutase"/>
</dbReference>
<sequence length="236" mass="26377">MKKITVNFIRHGETYFNVFDRFQGWSDTPLTAHGHAQAQAIGAVVSSLKVDHLYASDMTRARETAADICQANHWDVAKTVTCLPSLREHFYGCFEGQPQAETWRQIAQVHGLHNYSELVQTYSVDQAQDFLSQQDASGFAETSADFWNRFLEGVQTIMKATPDNGEVLVVSHSSVIRALVGRYAPQRLNPITPENGKLTRICVSKPFNKPIDFRVLAYNCTTINAANSIGTGRRLI</sequence>
<evidence type="ECO:0000256" key="1">
    <source>
        <dbReference type="ARBA" id="ARBA00022801"/>
    </source>
</evidence>
<dbReference type="RefSeq" id="WP_130846083.1">
    <property type="nucleotide sequence ID" value="NZ_BJDY01000001.1"/>
</dbReference>
<dbReference type="AlphaFoldDB" id="A0A660DZ92"/>
<feature type="site" description="Transition state stabilizer" evidence="4">
    <location>
        <position position="172"/>
    </location>
</feature>
<organism evidence="5 6">
    <name type="scientific">Lactiplantibacillus mudanjiangensis</name>
    <dbReference type="NCBI Taxonomy" id="1296538"/>
    <lineage>
        <taxon>Bacteria</taxon>
        <taxon>Bacillati</taxon>
        <taxon>Bacillota</taxon>
        <taxon>Bacilli</taxon>
        <taxon>Lactobacillales</taxon>
        <taxon>Lactobacillaceae</taxon>
        <taxon>Lactiplantibacillus</taxon>
    </lineage>
</organism>
<feature type="active site" description="Tele-phosphohistidine intermediate" evidence="2">
    <location>
        <position position="11"/>
    </location>
</feature>
<feature type="binding site" evidence="3">
    <location>
        <begin position="10"/>
        <end position="17"/>
    </location>
    <ligand>
        <name>substrate</name>
    </ligand>
</feature>
<gene>
    <name evidence="5" type="ORF">MUDAN_MDHGFNIF_03082</name>
</gene>
<dbReference type="GO" id="GO:0004331">
    <property type="term" value="F:fructose-2,6-bisphosphate 2-phosphatase activity"/>
    <property type="evidence" value="ECO:0007669"/>
    <property type="project" value="TreeGrafter"/>
</dbReference>
<reference evidence="5 6" key="1">
    <citation type="submission" date="2018-11" db="EMBL/GenBank/DDBJ databases">
        <authorList>
            <person name="Wuyts S."/>
        </authorList>
    </citation>
    <scope>NUCLEOTIDE SEQUENCE [LARGE SCALE GENOMIC DNA]</scope>
    <source>
        <strain evidence="5">Lactobacillus mudanjiangensis AMBF249</strain>
    </source>
</reference>
<dbReference type="GO" id="GO:0043456">
    <property type="term" value="P:regulation of pentose-phosphate shunt"/>
    <property type="evidence" value="ECO:0007669"/>
    <property type="project" value="TreeGrafter"/>
</dbReference>
<dbReference type="GO" id="GO:0005829">
    <property type="term" value="C:cytosol"/>
    <property type="evidence" value="ECO:0007669"/>
    <property type="project" value="TreeGrafter"/>
</dbReference>
<evidence type="ECO:0000256" key="3">
    <source>
        <dbReference type="PIRSR" id="PIRSR613078-2"/>
    </source>
</evidence>
<evidence type="ECO:0000313" key="6">
    <source>
        <dbReference type="Proteomes" id="UP000289996"/>
    </source>
</evidence>
<dbReference type="SMART" id="SM00855">
    <property type="entry name" value="PGAM"/>
    <property type="match status" value="1"/>
</dbReference>
<dbReference type="EMBL" id="UYIG01000122">
    <property type="protein sequence ID" value="VDG28667.1"/>
    <property type="molecule type" value="Genomic_DNA"/>
</dbReference>
<proteinExistence type="predicted"/>
<accession>A0A660DZ92</accession>
<dbReference type="SUPFAM" id="SSF53254">
    <property type="entry name" value="Phosphoglycerate mutase-like"/>
    <property type="match status" value="1"/>
</dbReference>
<dbReference type="Pfam" id="PF00300">
    <property type="entry name" value="His_Phos_1"/>
    <property type="match status" value="1"/>
</dbReference>
<dbReference type="OrthoDB" id="4131070at2"/>
<keyword evidence="6" id="KW-1185">Reference proteome</keyword>
<dbReference type="Proteomes" id="UP000289996">
    <property type="component" value="Unassembled WGS sequence"/>
</dbReference>
<feature type="binding site" evidence="3">
    <location>
        <begin position="88"/>
        <end position="91"/>
    </location>
    <ligand>
        <name>substrate</name>
    </ligand>
</feature>
<evidence type="ECO:0000256" key="4">
    <source>
        <dbReference type="PIRSR" id="PIRSR613078-3"/>
    </source>
</evidence>
<dbReference type="InterPro" id="IPR013078">
    <property type="entry name" value="His_Pase_superF_clade-1"/>
</dbReference>
<dbReference type="GO" id="GO:0045820">
    <property type="term" value="P:negative regulation of glycolytic process"/>
    <property type="evidence" value="ECO:0007669"/>
    <property type="project" value="TreeGrafter"/>
</dbReference>
<dbReference type="Gene3D" id="3.40.50.1240">
    <property type="entry name" value="Phosphoglycerate mutase-like"/>
    <property type="match status" value="1"/>
</dbReference>
<evidence type="ECO:0000256" key="2">
    <source>
        <dbReference type="PIRSR" id="PIRSR613078-1"/>
    </source>
</evidence>
<protein>
    <recommendedName>
        <fullName evidence="7">Histidine phosphatase family protein</fullName>
    </recommendedName>
</protein>
<evidence type="ECO:0000313" key="5">
    <source>
        <dbReference type="EMBL" id="VDG28667.1"/>
    </source>
</evidence>
<dbReference type="PANTHER" id="PTHR46517:SF1">
    <property type="entry name" value="FRUCTOSE-2,6-BISPHOSPHATASE TIGAR"/>
    <property type="match status" value="1"/>
</dbReference>
<keyword evidence="1" id="KW-0378">Hydrolase</keyword>